<evidence type="ECO:0000256" key="3">
    <source>
        <dbReference type="SAM" id="Coils"/>
    </source>
</evidence>
<accession>A0A915HN81</accession>
<feature type="coiled-coil region" evidence="3">
    <location>
        <begin position="72"/>
        <end position="106"/>
    </location>
</feature>
<evidence type="ECO:0000313" key="4">
    <source>
        <dbReference type="Proteomes" id="UP000887565"/>
    </source>
</evidence>
<dbReference type="Proteomes" id="UP000887565">
    <property type="component" value="Unplaced"/>
</dbReference>
<dbReference type="WBParaSite" id="nRc.2.0.1.t02961-RA">
    <property type="protein sequence ID" value="nRc.2.0.1.t02961-RA"/>
    <property type="gene ID" value="nRc.2.0.1.g02961"/>
</dbReference>
<name>A0A915HN81_ROMCU</name>
<dbReference type="PANTHER" id="PTHR12186">
    <property type="entry name" value="SIKE FAMILY MEMBER"/>
    <property type="match status" value="1"/>
</dbReference>
<sequence length="174" mass="20522">MAGVNIANLLIEAKNLASKLQEDDKSTDQLINQAQNVSEKISCLKEVLCKYKECLNDLHDGRTTGPNQQRPRSILVHNLQQENRQIKILQDENRQLKMALEEHQIAIDLIMKRYRQQVTELVQLNQCQQNAFQMVDFLKIKESFFDKYKKQTKSHKMEKNSQIKRKFVTEKFMK</sequence>
<protein>
    <submittedName>
        <fullName evidence="5">Uncharacterized protein</fullName>
    </submittedName>
</protein>
<organism evidence="4 5">
    <name type="scientific">Romanomermis culicivorax</name>
    <name type="common">Nematode worm</name>
    <dbReference type="NCBI Taxonomy" id="13658"/>
    <lineage>
        <taxon>Eukaryota</taxon>
        <taxon>Metazoa</taxon>
        <taxon>Ecdysozoa</taxon>
        <taxon>Nematoda</taxon>
        <taxon>Enoplea</taxon>
        <taxon>Dorylaimia</taxon>
        <taxon>Mermithida</taxon>
        <taxon>Mermithoidea</taxon>
        <taxon>Mermithidae</taxon>
        <taxon>Romanomermis</taxon>
    </lineage>
</organism>
<proteinExistence type="inferred from homology"/>
<dbReference type="InterPro" id="IPR008555">
    <property type="entry name" value="SIKE"/>
</dbReference>
<comment type="similarity">
    <text evidence="1">Belongs to the SIKE family.</text>
</comment>
<dbReference type="AlphaFoldDB" id="A0A915HN81"/>
<evidence type="ECO:0000256" key="2">
    <source>
        <dbReference type="ARBA" id="ARBA00023054"/>
    </source>
</evidence>
<dbReference type="OMA" id="IAIDLIM"/>
<keyword evidence="2 3" id="KW-0175">Coiled coil</keyword>
<evidence type="ECO:0000313" key="5">
    <source>
        <dbReference type="WBParaSite" id="nRc.2.0.1.t02961-RA"/>
    </source>
</evidence>
<keyword evidence="4" id="KW-1185">Reference proteome</keyword>
<evidence type="ECO:0000256" key="1">
    <source>
        <dbReference type="ARBA" id="ARBA00005537"/>
    </source>
</evidence>
<dbReference type="Pfam" id="PF05769">
    <property type="entry name" value="SIKE"/>
    <property type="match status" value="1"/>
</dbReference>
<dbReference type="PANTHER" id="PTHR12186:SF2">
    <property type="entry name" value="FGFR1 ONCOGENE PARTNER 2 HOMOLOG"/>
    <property type="match status" value="1"/>
</dbReference>
<reference evidence="5" key="1">
    <citation type="submission" date="2022-11" db="UniProtKB">
        <authorList>
            <consortium name="WormBaseParasite"/>
        </authorList>
    </citation>
    <scope>IDENTIFICATION</scope>
</reference>